<dbReference type="Pfam" id="PF00392">
    <property type="entry name" value="GntR"/>
    <property type="match status" value="1"/>
</dbReference>
<dbReference type="InterPro" id="IPR036388">
    <property type="entry name" value="WH-like_DNA-bd_sf"/>
</dbReference>
<reference evidence="5 6" key="1">
    <citation type="submission" date="2021-04" db="EMBL/GenBank/DDBJ databases">
        <title>The complete genome sequence of Neokomagataea sp. TBRC 2177.</title>
        <authorList>
            <person name="Charoenyingcharoen P."/>
            <person name="Yukphan P."/>
        </authorList>
    </citation>
    <scope>NUCLEOTIDE SEQUENCE [LARGE SCALE GENOMIC DNA]</scope>
    <source>
        <strain evidence="5 6">TBRC 2177</strain>
    </source>
</reference>
<name>A0ABS5E6K3_9PROT</name>
<keyword evidence="1" id="KW-0805">Transcription regulation</keyword>
<protein>
    <submittedName>
        <fullName evidence="5">GntR family transcriptional regulator</fullName>
    </submittedName>
</protein>
<keyword evidence="2" id="KW-0238">DNA-binding</keyword>
<evidence type="ECO:0000256" key="3">
    <source>
        <dbReference type="ARBA" id="ARBA00023163"/>
    </source>
</evidence>
<dbReference type="Gene3D" id="6.10.250.1220">
    <property type="match status" value="1"/>
</dbReference>
<dbReference type="SMART" id="SM00345">
    <property type="entry name" value="HTH_GNTR"/>
    <property type="match status" value="1"/>
</dbReference>
<dbReference type="SUPFAM" id="SSF46785">
    <property type="entry name" value="Winged helix' DNA-binding domain"/>
    <property type="match status" value="1"/>
</dbReference>
<comment type="caution">
    <text evidence="5">The sequence shown here is derived from an EMBL/GenBank/DDBJ whole genome shotgun (WGS) entry which is preliminary data.</text>
</comment>
<proteinExistence type="predicted"/>
<evidence type="ECO:0000259" key="4">
    <source>
        <dbReference type="PROSITE" id="PS50949"/>
    </source>
</evidence>
<keyword evidence="3" id="KW-0804">Transcription</keyword>
<dbReference type="InterPro" id="IPR036390">
    <property type="entry name" value="WH_DNA-bd_sf"/>
</dbReference>
<evidence type="ECO:0000313" key="6">
    <source>
        <dbReference type="Proteomes" id="UP000677812"/>
    </source>
</evidence>
<accession>A0ABS5E6K3</accession>
<dbReference type="PANTHER" id="PTHR38445:SF10">
    <property type="entry name" value="GNTR-FAMILY TRANSCRIPTIONAL REGULATOR"/>
    <property type="match status" value="1"/>
</dbReference>
<organism evidence="5 6">
    <name type="scientific">Neokomagataea anthophila</name>
    <dbReference type="NCBI Taxonomy" id="2826925"/>
    <lineage>
        <taxon>Bacteria</taxon>
        <taxon>Pseudomonadati</taxon>
        <taxon>Pseudomonadota</taxon>
        <taxon>Alphaproteobacteria</taxon>
        <taxon>Acetobacterales</taxon>
        <taxon>Acetobacteraceae</taxon>
        <taxon>Neokomagataea</taxon>
    </lineage>
</organism>
<dbReference type="EMBL" id="JAGRQH010000003">
    <property type="protein sequence ID" value="MBR0559542.1"/>
    <property type="molecule type" value="Genomic_DNA"/>
</dbReference>
<dbReference type="PANTHER" id="PTHR38445">
    <property type="entry name" value="HTH-TYPE TRANSCRIPTIONAL REPRESSOR YTRA"/>
    <property type="match status" value="1"/>
</dbReference>
<evidence type="ECO:0000256" key="2">
    <source>
        <dbReference type="ARBA" id="ARBA00023125"/>
    </source>
</evidence>
<evidence type="ECO:0000256" key="1">
    <source>
        <dbReference type="ARBA" id="ARBA00023015"/>
    </source>
</evidence>
<dbReference type="InterPro" id="IPR000524">
    <property type="entry name" value="Tscrpt_reg_HTH_GntR"/>
</dbReference>
<gene>
    <name evidence="5" type="ORF">KB213_05660</name>
</gene>
<sequence length="120" mass="13677">MNEVWDESVPIYVQIRDRIMRAMLDGAIKEGEALPSVRQVAADCQVNPMTVMKALHALLDDGLVEKRRGLGMFVLEGARAQLIARERETFLTTQWPETLETIRRLELDPAELLAMERKIS</sequence>
<dbReference type="RefSeq" id="WP_211681147.1">
    <property type="nucleotide sequence ID" value="NZ_JAGRQH010000003.1"/>
</dbReference>
<dbReference type="CDD" id="cd07377">
    <property type="entry name" value="WHTH_GntR"/>
    <property type="match status" value="1"/>
</dbReference>
<dbReference type="Gene3D" id="1.10.10.10">
    <property type="entry name" value="Winged helix-like DNA-binding domain superfamily/Winged helix DNA-binding domain"/>
    <property type="match status" value="1"/>
</dbReference>
<feature type="domain" description="HTH gntR-type" evidence="4">
    <location>
        <begin position="9"/>
        <end position="77"/>
    </location>
</feature>
<dbReference type="PROSITE" id="PS50949">
    <property type="entry name" value="HTH_GNTR"/>
    <property type="match status" value="1"/>
</dbReference>
<dbReference type="Proteomes" id="UP000677812">
    <property type="component" value="Unassembled WGS sequence"/>
</dbReference>
<evidence type="ECO:0000313" key="5">
    <source>
        <dbReference type="EMBL" id="MBR0559542.1"/>
    </source>
</evidence>
<keyword evidence="6" id="KW-1185">Reference proteome</keyword>